<dbReference type="InParanoid" id="T1ICK2"/>
<evidence type="ECO:0000313" key="2">
    <source>
        <dbReference type="Proteomes" id="UP000015103"/>
    </source>
</evidence>
<sequence length="125" mass="14211">MGIAILAHCAFYSHAISMQFITSEIHRYLTNKVLFPKEGSMLHRAAFLRQKTESDGESVEETCSEEEDDLLSNYGNQDDVFDAGDEDVSYSCDDEDGEEINFNLGKNWETIWSDKPLKSKFSKTP</sequence>
<dbReference type="AlphaFoldDB" id="T1ICK2"/>
<protein>
    <submittedName>
        <fullName evidence="1">Uncharacterized protein</fullName>
    </submittedName>
</protein>
<dbReference type="EMBL" id="ACPB03004220">
    <property type="status" value="NOT_ANNOTATED_CDS"/>
    <property type="molecule type" value="Genomic_DNA"/>
</dbReference>
<accession>T1ICK2</accession>
<dbReference type="VEuPathDB" id="VectorBase:RPRC014022"/>
<reference evidence="1" key="1">
    <citation type="submission" date="2015-05" db="UniProtKB">
        <authorList>
            <consortium name="EnsemblMetazoa"/>
        </authorList>
    </citation>
    <scope>IDENTIFICATION</scope>
</reference>
<dbReference type="HOGENOM" id="CLU_1995413_0_0_1"/>
<proteinExistence type="predicted"/>
<evidence type="ECO:0000313" key="1">
    <source>
        <dbReference type="EnsemblMetazoa" id="RPRC014022-PA"/>
    </source>
</evidence>
<organism evidence="1 2">
    <name type="scientific">Rhodnius prolixus</name>
    <name type="common">Triatomid bug</name>
    <dbReference type="NCBI Taxonomy" id="13249"/>
    <lineage>
        <taxon>Eukaryota</taxon>
        <taxon>Metazoa</taxon>
        <taxon>Ecdysozoa</taxon>
        <taxon>Arthropoda</taxon>
        <taxon>Hexapoda</taxon>
        <taxon>Insecta</taxon>
        <taxon>Pterygota</taxon>
        <taxon>Neoptera</taxon>
        <taxon>Paraneoptera</taxon>
        <taxon>Hemiptera</taxon>
        <taxon>Heteroptera</taxon>
        <taxon>Panheteroptera</taxon>
        <taxon>Cimicomorpha</taxon>
        <taxon>Reduviidae</taxon>
        <taxon>Triatominae</taxon>
        <taxon>Rhodnius</taxon>
    </lineage>
</organism>
<dbReference type="EnsemblMetazoa" id="RPRC014022-RA">
    <property type="protein sequence ID" value="RPRC014022-PA"/>
    <property type="gene ID" value="RPRC014022"/>
</dbReference>
<name>T1ICK2_RHOPR</name>
<keyword evidence="2" id="KW-1185">Reference proteome</keyword>
<dbReference type="Proteomes" id="UP000015103">
    <property type="component" value="Unassembled WGS sequence"/>
</dbReference>